<evidence type="ECO:0000313" key="2">
    <source>
        <dbReference type="Proteomes" id="UP000238479"/>
    </source>
</evidence>
<gene>
    <name evidence="1" type="ORF">RchiOBHm_Chr1g0348641</name>
</gene>
<protein>
    <submittedName>
        <fullName evidence="1">Uncharacterized protein</fullName>
    </submittedName>
</protein>
<reference evidence="1 2" key="1">
    <citation type="journal article" date="2018" name="Nat. Genet.">
        <title>The Rosa genome provides new insights in the design of modern roses.</title>
        <authorList>
            <person name="Bendahmane M."/>
        </authorList>
    </citation>
    <scope>NUCLEOTIDE SEQUENCE [LARGE SCALE GENOMIC DNA]</scope>
    <source>
        <strain evidence="2">cv. Old Blush</strain>
    </source>
</reference>
<comment type="caution">
    <text evidence="1">The sequence shown here is derived from an EMBL/GenBank/DDBJ whole genome shotgun (WGS) entry which is preliminary data.</text>
</comment>
<name>A0A2P6SFJ4_ROSCH</name>
<organism evidence="1 2">
    <name type="scientific">Rosa chinensis</name>
    <name type="common">China rose</name>
    <dbReference type="NCBI Taxonomy" id="74649"/>
    <lineage>
        <taxon>Eukaryota</taxon>
        <taxon>Viridiplantae</taxon>
        <taxon>Streptophyta</taxon>
        <taxon>Embryophyta</taxon>
        <taxon>Tracheophyta</taxon>
        <taxon>Spermatophyta</taxon>
        <taxon>Magnoliopsida</taxon>
        <taxon>eudicotyledons</taxon>
        <taxon>Gunneridae</taxon>
        <taxon>Pentapetalae</taxon>
        <taxon>rosids</taxon>
        <taxon>fabids</taxon>
        <taxon>Rosales</taxon>
        <taxon>Rosaceae</taxon>
        <taxon>Rosoideae</taxon>
        <taxon>Rosoideae incertae sedis</taxon>
        <taxon>Rosa</taxon>
    </lineage>
</organism>
<evidence type="ECO:0000313" key="1">
    <source>
        <dbReference type="EMBL" id="PRQ57465.1"/>
    </source>
</evidence>
<keyword evidence="2" id="KW-1185">Reference proteome</keyword>
<dbReference type="Proteomes" id="UP000238479">
    <property type="component" value="Chromosome 1"/>
</dbReference>
<dbReference type="EMBL" id="PDCK01000039">
    <property type="protein sequence ID" value="PRQ57465.1"/>
    <property type="molecule type" value="Genomic_DNA"/>
</dbReference>
<accession>A0A2P6SFJ4</accession>
<dbReference type="Gramene" id="PRQ57465">
    <property type="protein sequence ID" value="PRQ57465"/>
    <property type="gene ID" value="RchiOBHm_Chr1g0348641"/>
</dbReference>
<proteinExistence type="predicted"/>
<dbReference type="AlphaFoldDB" id="A0A2P6SFJ4"/>
<sequence length="55" mass="5854">MSSSSLKPASIIFAARIQRLPGLSHLSVGQQDWLVIITGGHPATGGHPNQQHLEL</sequence>